<dbReference type="RefSeq" id="WP_007105588.1">
    <property type="nucleotide sequence ID" value="NZ_BAER01000074.1"/>
</dbReference>
<keyword evidence="1" id="KW-0460">Magnesium</keyword>
<accession>K6ZCN3</accession>
<dbReference type="Gene3D" id="3.90.550.10">
    <property type="entry name" value="Spore Coat Polysaccharide Biosynthesis Protein SpsA, Chain A"/>
    <property type="match status" value="1"/>
</dbReference>
<dbReference type="Proteomes" id="UP000006322">
    <property type="component" value="Unassembled WGS sequence"/>
</dbReference>
<organism evidence="3 4">
    <name type="scientific">Paraglaciecola polaris LMG 21857</name>
    <dbReference type="NCBI Taxonomy" id="1129793"/>
    <lineage>
        <taxon>Bacteria</taxon>
        <taxon>Pseudomonadati</taxon>
        <taxon>Pseudomonadota</taxon>
        <taxon>Gammaproteobacteria</taxon>
        <taxon>Alteromonadales</taxon>
        <taxon>Alteromonadaceae</taxon>
        <taxon>Paraglaciecola</taxon>
    </lineage>
</organism>
<dbReference type="PANTHER" id="PTHR43777">
    <property type="entry name" value="MOLYBDENUM COFACTOR CYTIDYLYLTRANSFERASE"/>
    <property type="match status" value="1"/>
</dbReference>
<dbReference type="Pfam" id="PF12804">
    <property type="entry name" value="NTP_transf_3"/>
    <property type="match status" value="1"/>
</dbReference>
<evidence type="ECO:0000256" key="1">
    <source>
        <dbReference type="ARBA" id="ARBA00022842"/>
    </source>
</evidence>
<evidence type="ECO:0000313" key="4">
    <source>
        <dbReference type="Proteomes" id="UP000006322"/>
    </source>
</evidence>
<evidence type="ECO:0000259" key="2">
    <source>
        <dbReference type="Pfam" id="PF12804"/>
    </source>
</evidence>
<evidence type="ECO:0000313" key="3">
    <source>
        <dbReference type="EMBL" id="GAC33821.1"/>
    </source>
</evidence>
<keyword evidence="3" id="KW-0808">Transferase</keyword>
<protein>
    <submittedName>
        <fullName evidence="3">Molybdenum cofactor cytidylyltransferase</fullName>
        <ecNumber evidence="3">2.7.7.76</ecNumber>
    </submittedName>
</protein>
<dbReference type="SUPFAM" id="SSF53448">
    <property type="entry name" value="Nucleotide-diphospho-sugar transferases"/>
    <property type="match status" value="1"/>
</dbReference>
<reference evidence="4" key="1">
    <citation type="journal article" date="2014" name="Environ. Microbiol.">
        <title>Comparative genomics of the marine bacterial genus Glaciecola reveals the high degree of genomic diversity and genomic characteristic for cold adaptation.</title>
        <authorList>
            <person name="Qin Q.L."/>
            <person name="Xie B.B."/>
            <person name="Yu Y."/>
            <person name="Shu Y.L."/>
            <person name="Rong J.C."/>
            <person name="Zhang Y.J."/>
            <person name="Zhao D.L."/>
            <person name="Chen X.L."/>
            <person name="Zhang X.Y."/>
            <person name="Chen B."/>
            <person name="Zhou B.C."/>
            <person name="Zhang Y.Z."/>
        </authorList>
    </citation>
    <scope>NUCLEOTIDE SEQUENCE [LARGE SCALE GENOMIC DNA]</scope>
    <source>
        <strain evidence="4">LMG 21857</strain>
    </source>
</reference>
<dbReference type="OrthoDB" id="5298023at2"/>
<proteinExistence type="predicted"/>
<dbReference type="InterPro" id="IPR029044">
    <property type="entry name" value="Nucleotide-diphossugar_trans"/>
</dbReference>
<dbReference type="GO" id="GO:0061602">
    <property type="term" value="F:molybdenum cofactor cytidylyltransferase activity"/>
    <property type="evidence" value="ECO:0007669"/>
    <property type="project" value="UniProtKB-EC"/>
</dbReference>
<dbReference type="PANTHER" id="PTHR43777:SF1">
    <property type="entry name" value="MOLYBDENUM COFACTOR CYTIDYLYLTRANSFERASE"/>
    <property type="match status" value="1"/>
</dbReference>
<dbReference type="STRING" id="1129793.GPLA_2928"/>
<dbReference type="CDD" id="cd04182">
    <property type="entry name" value="GT_2_like_f"/>
    <property type="match status" value="1"/>
</dbReference>
<dbReference type="AlphaFoldDB" id="K6ZCN3"/>
<name>K6ZCN3_9ALTE</name>
<dbReference type="EMBL" id="BAER01000074">
    <property type="protein sequence ID" value="GAC33821.1"/>
    <property type="molecule type" value="Genomic_DNA"/>
</dbReference>
<feature type="domain" description="MobA-like NTP transferase" evidence="2">
    <location>
        <begin position="5"/>
        <end position="170"/>
    </location>
</feature>
<sequence>MKISALMLAGGQSKRFTGIKQLADINGQPMLLRTLNQLTGSGSLCTLLSEFNVILGANAERISPVLPHYVTAHLCSDWHKGMGATLAFGVHNVNRESSHLLVTLADQVALGREHMETMLHHCESAPNKIISASYNGILGAPVIFPRCYFAQLMTLQADSGARKIIQQHIQEVVSVDLPDAKYDIDTQRDLANWRQSAD</sequence>
<keyword evidence="4" id="KW-1185">Reference proteome</keyword>
<dbReference type="InterPro" id="IPR025877">
    <property type="entry name" value="MobA-like_NTP_Trfase"/>
</dbReference>
<keyword evidence="3" id="KW-0548">Nucleotidyltransferase</keyword>
<gene>
    <name evidence="3" type="primary">mocA</name>
    <name evidence="3" type="ORF">GPLA_2928</name>
</gene>
<dbReference type="EC" id="2.7.7.76" evidence="3"/>
<comment type="caution">
    <text evidence="3">The sequence shown here is derived from an EMBL/GenBank/DDBJ whole genome shotgun (WGS) entry which is preliminary data.</text>
</comment>